<evidence type="ECO:0000256" key="4">
    <source>
        <dbReference type="ARBA" id="ARBA00022617"/>
    </source>
</evidence>
<dbReference type="PRINTS" id="PR00371">
    <property type="entry name" value="FPNCR"/>
</dbReference>
<evidence type="ECO:0000256" key="6">
    <source>
        <dbReference type="ARBA" id="ARBA00022643"/>
    </source>
</evidence>
<evidence type="ECO:0000256" key="11">
    <source>
        <dbReference type="ARBA" id="ARBA00023002"/>
    </source>
</evidence>
<dbReference type="GO" id="GO:0006809">
    <property type="term" value="P:nitric oxide biosynthetic process"/>
    <property type="evidence" value="ECO:0007669"/>
    <property type="project" value="InterPro"/>
</dbReference>
<dbReference type="InterPro" id="IPR050607">
    <property type="entry name" value="NOS"/>
</dbReference>
<evidence type="ECO:0000256" key="12">
    <source>
        <dbReference type="ARBA" id="ARBA00023004"/>
    </source>
</evidence>
<dbReference type="Gene3D" id="3.90.1230.10">
    <property type="entry name" value="Nitric Oxide Synthase, Chain A, domain 3"/>
    <property type="match status" value="1"/>
</dbReference>
<sequence length="1234" mass="138496">MDFPSTDQSATTEAGSNSGYDSWTSSPTLGRRRSADRRGSVNMATVTSPKKFAKLKNWIDEKTHVDTLHQKVLTPVNCTAERCMGSMMAQHPHRPNGLPRSQDELSTMAKDFIDQYFTSLKKFGTQAHQKRWAEIQASIEKSNHYELTTPELTFGAKLAWRNAPRCIGRIQWSKLQVFDARHILTARGMFEALCNHIKYATNKGNLRSAITIFPQRKEGRRDFRVWNSQLVSYAGYKQEDGTILGDPANVEFTELCTNMGWKPKHGRFDILPLVLSAAGSDPELFDIPPELVMEVNMKHPKYPWFAELGLKWYALPAVSAMLFDCGGLEFPACPFNGWYMGTEIGARDLCDTARYNITEEVAVKMGLDTRKSTNLWKDRVLVEVNIAVLYSFQTAGVTITDHHSASESFIKHMDNEHKLRGGCPADWVWVVPPMSGSLTEVFHQEMLVYKMKPSYEYQDAAWKTHVWVKDRDKTQNLDKPKRKFGFKELARAVKFSAKLMGKALARRVKCLILYATETGKSERFAETLCEIFKHAFDAKVMCLDEYDVSALEHESLVLFVSSTFGNGDPPENGESFAKGLFELKPTELSNGKGSEGSKLKMSQVRMSVSSIHPVSKDVSGNLDIITGPLGNVRFSVFALGSTAYPHFCAFGRYLDQTMRELGAESICRMGEGDELCGQEQSFRQWAEEVFKAACDTFCLGDDVNFSEATGALSNNDNTWKPNKFRISTVDNAKQPDLCEALSKVHGKRILPCVVTETKQLQSSESDRQTILVRLNTQGADFELAYAPGDHVGIYPANNQELVESVLTRLHNAPQPDEIIRTEVLHEVTTPLGSNKTWAQFEKMPVCSLRMAFTHVLDLTTPPSQALLQLLATLATRDIDKERLEVLATDSTAYEDWKYEESPNMLEVLDQFPSLKIPPSLLLTQLPLLQQRYYSISSSPRMHPGEIHATIAVVRFRTKGGAGPIHEGVCSGWLNKCPAGTIVPCMVRTAPTFHLPQDTALPVIMVGPGTGIAPFRSFWEQRFIDMDLANSGFEQKVKTFGPFTMYFGCRSSRQDNIYGTEMEEYHKSGVLSHYHLALSREPSMPKVYVQDVLLNNGAVIYDELIHKGGHFYVCGDVSMAHDVQMTLKTILQDQGKMNEQSASDLVTKLRDSDRIHEDIFGVSVRRPGDVAERPKDQSLRALQYLNATSKPQKPDTVKEKAVPITPTKRKSVSKPRAPIKNIFVRQKISPESKPS</sequence>
<evidence type="ECO:0000256" key="5">
    <source>
        <dbReference type="ARBA" id="ARBA00022630"/>
    </source>
</evidence>
<comment type="cofactor">
    <cofactor evidence="14">
        <name>FMN</name>
        <dbReference type="ChEBI" id="CHEBI:58210"/>
    </cofactor>
    <text evidence="14">Binds 1 FMN.</text>
</comment>
<dbReference type="Pfam" id="PF02898">
    <property type="entry name" value="NO_synthase"/>
    <property type="match status" value="1"/>
</dbReference>
<evidence type="ECO:0000256" key="15">
    <source>
        <dbReference type="PIRSR" id="PIRSR000333-1"/>
    </source>
</evidence>
<feature type="region of interest" description="Disordered" evidence="16">
    <location>
        <begin position="1"/>
        <end position="43"/>
    </location>
</feature>
<dbReference type="PROSITE" id="PS51384">
    <property type="entry name" value="FAD_FR"/>
    <property type="match status" value="1"/>
</dbReference>
<feature type="compositionally biased region" description="Polar residues" evidence="16">
    <location>
        <begin position="1"/>
        <end position="28"/>
    </location>
</feature>
<dbReference type="Pfam" id="PF00258">
    <property type="entry name" value="Flavodoxin_1"/>
    <property type="match status" value="1"/>
</dbReference>
<dbReference type="Proteomes" id="UP001283361">
    <property type="component" value="Unassembled WGS sequence"/>
</dbReference>
<feature type="domain" description="FAD-binding FR-type" evidence="19">
    <location>
        <begin position="747"/>
        <end position="995"/>
    </location>
</feature>
<evidence type="ECO:0000259" key="19">
    <source>
        <dbReference type="PROSITE" id="PS51384"/>
    </source>
</evidence>
<dbReference type="InterPro" id="IPR001094">
    <property type="entry name" value="Flavdoxin-like"/>
</dbReference>
<feature type="domain" description="FHA" evidence="17">
    <location>
        <begin position="1044"/>
        <end position="1104"/>
    </location>
</feature>
<dbReference type="Gene3D" id="3.90.340.10">
    <property type="entry name" value="Nitric Oxide Synthase, Chain A, domain 1"/>
    <property type="match status" value="1"/>
</dbReference>
<keyword evidence="4 14" id="KW-0349">Heme</keyword>
<evidence type="ECO:0000256" key="8">
    <source>
        <dbReference type="ARBA" id="ARBA00022827"/>
    </source>
</evidence>
<dbReference type="FunFam" id="3.40.50.80:FF:000003">
    <property type="entry name" value="Nitric oxide synthase"/>
    <property type="match status" value="1"/>
</dbReference>
<dbReference type="PANTHER" id="PTHR43410:SF1">
    <property type="entry name" value="NITRIC OXIDE SYNTHASE"/>
    <property type="match status" value="1"/>
</dbReference>
<dbReference type="InterPro" id="IPR039261">
    <property type="entry name" value="FNR_nucleotide-bd"/>
</dbReference>
<comment type="caution">
    <text evidence="20">The sequence shown here is derived from an EMBL/GenBank/DDBJ whole genome shotgun (WGS) entry which is preliminary data.</text>
</comment>
<proteinExistence type="inferred from homology"/>
<evidence type="ECO:0000256" key="2">
    <source>
        <dbReference type="ARBA" id="ARBA00001970"/>
    </source>
</evidence>
<feature type="domain" description="Flavodoxin-like" evidence="18">
    <location>
        <begin position="510"/>
        <end position="690"/>
    </location>
</feature>
<dbReference type="EC" id="1.14.13.39" evidence="14"/>
<dbReference type="InterPro" id="IPR012144">
    <property type="entry name" value="NOS_euk"/>
</dbReference>
<evidence type="ECO:0000256" key="1">
    <source>
        <dbReference type="ARBA" id="ARBA00001950"/>
    </source>
</evidence>
<dbReference type="InterPro" id="IPR000253">
    <property type="entry name" value="FHA_dom"/>
</dbReference>
<keyword evidence="8 14" id="KW-0274">FAD</keyword>
<evidence type="ECO:0000256" key="14">
    <source>
        <dbReference type="PIRNR" id="PIRNR000333"/>
    </source>
</evidence>
<dbReference type="GO" id="GO:0046872">
    <property type="term" value="F:metal ion binding"/>
    <property type="evidence" value="ECO:0007669"/>
    <property type="project" value="UniProtKB-KW"/>
</dbReference>
<dbReference type="PRINTS" id="PR00369">
    <property type="entry name" value="FLAVODOXIN"/>
</dbReference>
<evidence type="ECO:0000256" key="3">
    <source>
        <dbReference type="ARBA" id="ARBA00006267"/>
    </source>
</evidence>
<dbReference type="InterPro" id="IPR001433">
    <property type="entry name" value="OxRdtase_FAD/NAD-bd"/>
</dbReference>
<dbReference type="GO" id="GO:0004517">
    <property type="term" value="F:nitric-oxide synthase activity"/>
    <property type="evidence" value="ECO:0007669"/>
    <property type="project" value="UniProtKB-EC"/>
</dbReference>
<reference evidence="20" key="1">
    <citation type="journal article" date="2023" name="G3 (Bethesda)">
        <title>A reference genome for the long-term kleptoplast-retaining sea slug Elysia crispata morphotype clarki.</title>
        <authorList>
            <person name="Eastman K.E."/>
            <person name="Pendleton A.L."/>
            <person name="Shaikh M.A."/>
            <person name="Suttiyut T."/>
            <person name="Ogas R."/>
            <person name="Tomko P."/>
            <person name="Gavelis G."/>
            <person name="Widhalm J.R."/>
            <person name="Wisecaver J.H."/>
        </authorList>
    </citation>
    <scope>NUCLEOTIDE SEQUENCE</scope>
    <source>
        <strain evidence="20">ECLA1</strain>
    </source>
</reference>
<dbReference type="Gene3D" id="3.90.440.10">
    <property type="entry name" value="Nitric Oxide Synthase,Heme Domain,Chain A domain 2"/>
    <property type="match status" value="1"/>
</dbReference>
<dbReference type="Gene3D" id="3.40.50.80">
    <property type="entry name" value="Nucleotide-binding domain of ferredoxin-NADP reductase (FNR) module"/>
    <property type="match status" value="1"/>
</dbReference>
<comment type="similarity">
    <text evidence="3 14">Belongs to the NOS family.</text>
</comment>
<evidence type="ECO:0000256" key="13">
    <source>
        <dbReference type="ARBA" id="ARBA00047419"/>
    </source>
</evidence>
<dbReference type="AlphaFoldDB" id="A0AAE0ZEV3"/>
<dbReference type="SUPFAM" id="SSF52343">
    <property type="entry name" value="Ferredoxin reductase-like, C-terminal NADP-linked domain"/>
    <property type="match status" value="1"/>
</dbReference>
<dbReference type="SUPFAM" id="SSF52218">
    <property type="entry name" value="Flavoproteins"/>
    <property type="match status" value="1"/>
</dbReference>
<dbReference type="Pfam" id="PF00667">
    <property type="entry name" value="FAD_binding_1"/>
    <property type="match status" value="1"/>
</dbReference>
<protein>
    <recommendedName>
        <fullName evidence="14">Nitric oxide synthase</fullName>
        <ecNumber evidence="14">1.14.13.39</ecNumber>
    </recommendedName>
</protein>
<dbReference type="GO" id="GO:0020037">
    <property type="term" value="F:heme binding"/>
    <property type="evidence" value="ECO:0007669"/>
    <property type="project" value="InterPro"/>
</dbReference>
<dbReference type="InterPro" id="IPR017927">
    <property type="entry name" value="FAD-bd_FR_type"/>
</dbReference>
<dbReference type="InterPro" id="IPR004030">
    <property type="entry name" value="NOS_N"/>
</dbReference>
<name>A0AAE0ZEV3_9GAST</name>
<keyword evidence="5" id="KW-0285">Flavoprotein</keyword>
<dbReference type="Gene3D" id="2.40.30.10">
    <property type="entry name" value="Translation factors"/>
    <property type="match status" value="1"/>
</dbReference>
<keyword evidence="21" id="KW-1185">Reference proteome</keyword>
<dbReference type="Pfam" id="PF00175">
    <property type="entry name" value="NAD_binding_1"/>
    <property type="match status" value="1"/>
</dbReference>
<keyword evidence="7 14" id="KW-0479">Metal-binding</keyword>
<feature type="compositionally biased region" description="Basic and acidic residues" evidence="16">
    <location>
        <begin position="1191"/>
        <end position="1200"/>
    </location>
</feature>
<comment type="cofactor">
    <cofactor evidence="14">
        <name>FAD</name>
        <dbReference type="ChEBI" id="CHEBI:57692"/>
    </cofactor>
    <text evidence="14">Binds 1 FAD.</text>
</comment>
<dbReference type="SUPFAM" id="SSF56512">
    <property type="entry name" value="Nitric oxide (NO) synthase oxygenase domain"/>
    <property type="match status" value="1"/>
</dbReference>
<evidence type="ECO:0000256" key="16">
    <source>
        <dbReference type="SAM" id="MobiDB-lite"/>
    </source>
</evidence>
<dbReference type="InterPro" id="IPR036119">
    <property type="entry name" value="NOS_N_sf"/>
</dbReference>
<dbReference type="GO" id="GO:0005516">
    <property type="term" value="F:calmodulin binding"/>
    <property type="evidence" value="ECO:0007669"/>
    <property type="project" value="UniProtKB-KW"/>
</dbReference>
<comment type="cofactor">
    <cofactor evidence="2 14">
        <name>heme b</name>
        <dbReference type="ChEBI" id="CHEBI:60344"/>
    </cofactor>
</comment>
<dbReference type="InterPro" id="IPR029039">
    <property type="entry name" value="Flavoprotein-like_sf"/>
</dbReference>
<dbReference type="GO" id="GO:0010181">
    <property type="term" value="F:FMN binding"/>
    <property type="evidence" value="ECO:0007669"/>
    <property type="project" value="InterPro"/>
</dbReference>
<organism evidence="20 21">
    <name type="scientific">Elysia crispata</name>
    <name type="common">lettuce slug</name>
    <dbReference type="NCBI Taxonomy" id="231223"/>
    <lineage>
        <taxon>Eukaryota</taxon>
        <taxon>Metazoa</taxon>
        <taxon>Spiralia</taxon>
        <taxon>Lophotrochozoa</taxon>
        <taxon>Mollusca</taxon>
        <taxon>Gastropoda</taxon>
        <taxon>Heterobranchia</taxon>
        <taxon>Euthyneura</taxon>
        <taxon>Panpulmonata</taxon>
        <taxon>Sacoglossa</taxon>
        <taxon>Placobranchoidea</taxon>
        <taxon>Plakobranchidae</taxon>
        <taxon>Elysia</taxon>
    </lineage>
</organism>
<evidence type="ECO:0000259" key="17">
    <source>
        <dbReference type="PROSITE" id="PS50006"/>
    </source>
</evidence>
<dbReference type="PROSITE" id="PS50006">
    <property type="entry name" value="FHA_DOMAIN"/>
    <property type="match status" value="1"/>
</dbReference>
<dbReference type="PROSITE" id="PS50902">
    <property type="entry name" value="FLAVODOXIN_LIKE"/>
    <property type="match status" value="1"/>
</dbReference>
<dbReference type="InterPro" id="IPR008254">
    <property type="entry name" value="Flavodoxin/NO_synth"/>
</dbReference>
<dbReference type="FunFam" id="1.20.990.10:FF:000002">
    <property type="entry name" value="Nitric oxide synthase"/>
    <property type="match status" value="1"/>
</dbReference>
<evidence type="ECO:0000313" key="20">
    <source>
        <dbReference type="EMBL" id="KAK3768094.1"/>
    </source>
</evidence>
<gene>
    <name evidence="20" type="ORF">RRG08_004637</name>
</gene>
<dbReference type="GO" id="GO:1903522">
    <property type="term" value="P:regulation of blood circulation"/>
    <property type="evidence" value="ECO:0007669"/>
    <property type="project" value="UniProtKB-ARBA"/>
</dbReference>
<keyword evidence="12 14" id="KW-0408">Iron</keyword>
<dbReference type="FunFam" id="3.90.440.10:FF:000001">
    <property type="entry name" value="Endothelial nitric oxide synthase"/>
    <property type="match status" value="1"/>
</dbReference>
<dbReference type="GO" id="GO:0050661">
    <property type="term" value="F:NADP binding"/>
    <property type="evidence" value="ECO:0007669"/>
    <property type="project" value="InterPro"/>
</dbReference>
<dbReference type="InterPro" id="IPR044940">
    <property type="entry name" value="NOS_dom_2"/>
</dbReference>
<dbReference type="InterPro" id="IPR001709">
    <property type="entry name" value="Flavoprot_Pyr_Nucl_cyt_Rdtase"/>
</dbReference>
<dbReference type="PANTHER" id="PTHR43410">
    <property type="entry name" value="NITRIC OXIDE SYNTHASE OXYGENASE"/>
    <property type="match status" value="1"/>
</dbReference>
<feature type="binding site" description="axial binding residue" evidence="15">
    <location>
        <position position="166"/>
    </location>
    <ligand>
        <name>heme b</name>
        <dbReference type="ChEBI" id="CHEBI:60344"/>
    </ligand>
    <ligandPart>
        <name>Fe</name>
        <dbReference type="ChEBI" id="CHEBI:18248"/>
    </ligandPart>
</feature>
<dbReference type="InterPro" id="IPR003097">
    <property type="entry name" value="CysJ-like_FAD-binding"/>
</dbReference>
<evidence type="ECO:0000313" key="21">
    <source>
        <dbReference type="Proteomes" id="UP001283361"/>
    </source>
</evidence>
<dbReference type="InterPro" id="IPR044944">
    <property type="entry name" value="NOS_dom_3"/>
</dbReference>
<evidence type="ECO:0000259" key="18">
    <source>
        <dbReference type="PROSITE" id="PS50902"/>
    </source>
</evidence>
<comment type="cofactor">
    <cofactor evidence="1">
        <name>(6R)-L-erythro-5,6,7,8-tetrahydrobiopterin</name>
        <dbReference type="ChEBI" id="CHEBI:59560"/>
    </cofactor>
</comment>
<dbReference type="Gene3D" id="1.20.990.10">
    <property type="entry name" value="NADPH-cytochrome p450 Reductase, Chain A, domain 3"/>
    <property type="match status" value="1"/>
</dbReference>
<evidence type="ECO:0000256" key="10">
    <source>
        <dbReference type="ARBA" id="ARBA00022860"/>
    </source>
</evidence>
<evidence type="ECO:0000256" key="7">
    <source>
        <dbReference type="ARBA" id="ARBA00022723"/>
    </source>
</evidence>
<dbReference type="PIRSF" id="PIRSF000333">
    <property type="entry name" value="NOS"/>
    <property type="match status" value="1"/>
</dbReference>
<keyword evidence="10 14" id="KW-0112">Calmodulin-binding</keyword>
<dbReference type="PROSITE" id="PS60001">
    <property type="entry name" value="NOS"/>
    <property type="match status" value="1"/>
</dbReference>
<dbReference type="EMBL" id="JAWDGP010004069">
    <property type="protein sequence ID" value="KAK3768094.1"/>
    <property type="molecule type" value="Genomic_DNA"/>
</dbReference>
<dbReference type="CDD" id="cd00795">
    <property type="entry name" value="NOS_oxygenase_euk"/>
    <property type="match status" value="1"/>
</dbReference>
<evidence type="ECO:0000256" key="9">
    <source>
        <dbReference type="ARBA" id="ARBA00022857"/>
    </source>
</evidence>
<dbReference type="Gene3D" id="3.40.50.360">
    <property type="match status" value="1"/>
</dbReference>
<keyword evidence="6 14" id="KW-0288">FMN</keyword>
<dbReference type="InterPro" id="IPR044943">
    <property type="entry name" value="NOS_dom_1"/>
</dbReference>
<accession>A0AAE0ZEV3</accession>
<dbReference type="InterPro" id="IPR023173">
    <property type="entry name" value="NADPH_Cyt_P450_Rdtase_alpha"/>
</dbReference>
<feature type="region of interest" description="Disordered" evidence="16">
    <location>
        <begin position="1187"/>
        <end position="1217"/>
    </location>
</feature>
<comment type="function">
    <text evidence="14">Produces nitric oxide (NO) which is a messenger molecule with diverse functions.</text>
</comment>
<dbReference type="SUPFAM" id="SSF63380">
    <property type="entry name" value="Riboflavin synthase domain-like"/>
    <property type="match status" value="1"/>
</dbReference>
<dbReference type="GO" id="GO:0050660">
    <property type="term" value="F:flavin adenine dinucleotide binding"/>
    <property type="evidence" value="ECO:0007669"/>
    <property type="project" value="InterPro"/>
</dbReference>
<dbReference type="FunFam" id="3.90.1230.10:FF:000001">
    <property type="entry name" value="Nitric oxide synthase, brain"/>
    <property type="match status" value="1"/>
</dbReference>
<comment type="catalytic activity">
    <reaction evidence="13">
        <text>2 L-arginine + 3 NADPH + 4 O2 + H(+) = 2 L-citrulline + 2 nitric oxide + 3 NADP(+) + 4 H2O</text>
        <dbReference type="Rhea" id="RHEA:19897"/>
        <dbReference type="ChEBI" id="CHEBI:15377"/>
        <dbReference type="ChEBI" id="CHEBI:15378"/>
        <dbReference type="ChEBI" id="CHEBI:15379"/>
        <dbReference type="ChEBI" id="CHEBI:16480"/>
        <dbReference type="ChEBI" id="CHEBI:32682"/>
        <dbReference type="ChEBI" id="CHEBI:57743"/>
        <dbReference type="ChEBI" id="CHEBI:57783"/>
        <dbReference type="ChEBI" id="CHEBI:58349"/>
        <dbReference type="EC" id="1.14.13.39"/>
    </reaction>
    <physiologicalReaction direction="left-to-right" evidence="13">
        <dbReference type="Rhea" id="RHEA:19898"/>
    </physiologicalReaction>
</comment>
<keyword evidence="11 14" id="KW-0560">Oxidoreductase</keyword>
<keyword evidence="9 14" id="KW-0521">NADP</keyword>
<dbReference type="InterPro" id="IPR017938">
    <property type="entry name" value="Riboflavin_synthase-like_b-brl"/>
</dbReference>